<evidence type="ECO:0000313" key="2">
    <source>
        <dbReference type="RefSeq" id="XP_018019153.1"/>
    </source>
</evidence>
<dbReference type="Proteomes" id="UP000694843">
    <property type="component" value="Unplaced"/>
</dbReference>
<dbReference type="OrthoDB" id="6352510at2759"/>
<dbReference type="KEGG" id="hazt:108675634"/>
<gene>
    <name evidence="2" type="primary">LOC108675634</name>
</gene>
<dbReference type="RefSeq" id="XP_018019153.1">
    <property type="nucleotide sequence ID" value="XM_018163664.2"/>
</dbReference>
<reference evidence="2" key="1">
    <citation type="submission" date="2025-08" db="UniProtKB">
        <authorList>
            <consortium name="RefSeq"/>
        </authorList>
    </citation>
    <scope>IDENTIFICATION</scope>
    <source>
        <tissue evidence="2">Whole organism</tissue>
    </source>
</reference>
<accession>A0A8B7NZF4</accession>
<organism evidence="1 2">
    <name type="scientific">Hyalella azteca</name>
    <name type="common">Amphipod</name>
    <dbReference type="NCBI Taxonomy" id="294128"/>
    <lineage>
        <taxon>Eukaryota</taxon>
        <taxon>Metazoa</taxon>
        <taxon>Ecdysozoa</taxon>
        <taxon>Arthropoda</taxon>
        <taxon>Crustacea</taxon>
        <taxon>Multicrustacea</taxon>
        <taxon>Malacostraca</taxon>
        <taxon>Eumalacostraca</taxon>
        <taxon>Peracarida</taxon>
        <taxon>Amphipoda</taxon>
        <taxon>Senticaudata</taxon>
        <taxon>Talitrida</taxon>
        <taxon>Talitroidea</taxon>
        <taxon>Hyalellidae</taxon>
        <taxon>Hyalella</taxon>
    </lineage>
</organism>
<sequence length="151" mass="16914">VHCVSPYTYPTQVVLAYPAFEENLSEFEKLIRYREAKIKQLWDGNYKLETEQVQCLPLANIVYASTTIADKIDLLVLDMAGSDLELLMSTNLDWIPELDMVLIVAHGAEVASDVGGFFMEKDMVVSKVFGASAQEARFIVTKFEADLSLVD</sequence>
<keyword evidence="1" id="KW-1185">Reference proteome</keyword>
<dbReference type="GeneID" id="108675634"/>
<dbReference type="AlphaFoldDB" id="A0A8B7NZF4"/>
<proteinExistence type="predicted"/>
<protein>
    <submittedName>
        <fullName evidence="2">Uncharacterized protein LOC108675634</fullName>
    </submittedName>
</protein>
<evidence type="ECO:0000313" key="1">
    <source>
        <dbReference type="Proteomes" id="UP000694843"/>
    </source>
</evidence>
<feature type="non-terminal residue" evidence="2">
    <location>
        <position position="1"/>
    </location>
</feature>
<name>A0A8B7NZF4_HYAAZ</name>